<dbReference type="InterPro" id="IPR010750">
    <property type="entry name" value="SGF29_tudor-like_dom"/>
</dbReference>
<dbReference type="AlphaFoldDB" id="A0A016RXD6"/>
<dbReference type="PANTHER" id="PTHR21539:SF0">
    <property type="entry name" value="SAGA-ASSOCIATED FACTOR 29"/>
    <property type="match status" value="1"/>
</dbReference>
<sequence>MNNNEQAQMLMGTTLPLWIGGVDGFPPPFVGAIAVPETVPLKSGDSVAAYVDENWILAEVVAVSPTGRYDVKDVDDEQKVRLTMARRRLIPLPKWRADPERDAHALFPLEAIVLALYPQTTCFYKGEQGASIHEGHDEMARCRSRPTSATACYRRLLGDV</sequence>
<dbReference type="Gene3D" id="2.30.30.140">
    <property type="match status" value="2"/>
</dbReference>
<name>A0A016RXD6_9BILA</name>
<dbReference type="PANTHER" id="PTHR21539">
    <property type="entry name" value="SAGA-ASSOCIATED FACTOR 29"/>
    <property type="match status" value="1"/>
</dbReference>
<dbReference type="Pfam" id="PF07039">
    <property type="entry name" value="SGF29_Tudor"/>
    <property type="match status" value="1"/>
</dbReference>
<dbReference type="OrthoDB" id="10265994at2759"/>
<comment type="caution">
    <text evidence="2">The sequence shown here is derived from an EMBL/GenBank/DDBJ whole genome shotgun (WGS) entry which is preliminary data.</text>
</comment>
<reference evidence="3" key="1">
    <citation type="journal article" date="2015" name="Nat. Genet.">
        <title>The genome and transcriptome of the zoonotic hookworm Ancylostoma ceylanicum identify infection-specific gene families.</title>
        <authorList>
            <person name="Schwarz E.M."/>
            <person name="Hu Y."/>
            <person name="Antoshechkin I."/>
            <person name="Miller M.M."/>
            <person name="Sternberg P.W."/>
            <person name="Aroian R.V."/>
        </authorList>
    </citation>
    <scope>NUCLEOTIDE SEQUENCE</scope>
    <source>
        <strain evidence="3">HY135</strain>
    </source>
</reference>
<protein>
    <recommendedName>
        <fullName evidence="1">SGF29 C-terminal domain-containing protein</fullName>
    </recommendedName>
</protein>
<dbReference type="PROSITE" id="PS51518">
    <property type="entry name" value="SGF29_C"/>
    <property type="match status" value="1"/>
</dbReference>
<accession>A0A016RXD6</accession>
<dbReference type="Proteomes" id="UP000024635">
    <property type="component" value="Unassembled WGS sequence"/>
</dbReference>
<proteinExistence type="predicted"/>
<evidence type="ECO:0000313" key="2">
    <source>
        <dbReference type="EMBL" id="EYB82966.1"/>
    </source>
</evidence>
<dbReference type="InterPro" id="IPR047288">
    <property type="entry name" value="Tudor_SGF29_rpt1"/>
</dbReference>
<dbReference type="EMBL" id="JARK01001681">
    <property type="protein sequence ID" value="EYB82966.1"/>
    <property type="molecule type" value="Genomic_DNA"/>
</dbReference>
<evidence type="ECO:0000259" key="1">
    <source>
        <dbReference type="PROSITE" id="PS51518"/>
    </source>
</evidence>
<dbReference type="FunFam" id="2.30.30.140:FF:000026">
    <property type="entry name" value="SAGA-associated factor 29 homolog"/>
    <property type="match status" value="1"/>
</dbReference>
<dbReference type="CDD" id="cd20393">
    <property type="entry name" value="Tudor_SGF29_rpt1"/>
    <property type="match status" value="1"/>
</dbReference>
<dbReference type="GO" id="GO:0000124">
    <property type="term" value="C:SAGA complex"/>
    <property type="evidence" value="ECO:0007669"/>
    <property type="project" value="InterPro"/>
</dbReference>
<dbReference type="InterPro" id="IPR037802">
    <property type="entry name" value="SGF29"/>
</dbReference>
<organism evidence="2 3">
    <name type="scientific">Ancylostoma ceylanicum</name>
    <dbReference type="NCBI Taxonomy" id="53326"/>
    <lineage>
        <taxon>Eukaryota</taxon>
        <taxon>Metazoa</taxon>
        <taxon>Ecdysozoa</taxon>
        <taxon>Nematoda</taxon>
        <taxon>Chromadorea</taxon>
        <taxon>Rhabditida</taxon>
        <taxon>Rhabditina</taxon>
        <taxon>Rhabditomorpha</taxon>
        <taxon>Strongyloidea</taxon>
        <taxon>Ancylostomatidae</taxon>
        <taxon>Ancylostomatinae</taxon>
        <taxon>Ancylostoma</taxon>
    </lineage>
</organism>
<gene>
    <name evidence="2" type="primary">Acey_s0345.g3095</name>
    <name evidence="2" type="synonym">Acey-Y17G9B.8</name>
    <name evidence="2" type="ORF">Y032_0345g3095</name>
</gene>
<feature type="domain" description="SGF29 C-terminal" evidence="1">
    <location>
        <begin position="37"/>
        <end position="160"/>
    </location>
</feature>
<evidence type="ECO:0000313" key="3">
    <source>
        <dbReference type="Proteomes" id="UP000024635"/>
    </source>
</evidence>
<keyword evidence="3" id="KW-1185">Reference proteome</keyword>